<dbReference type="EMBL" id="AP028679">
    <property type="protein sequence ID" value="BEQ13253.1"/>
    <property type="molecule type" value="Genomic_DNA"/>
</dbReference>
<dbReference type="PANTHER" id="PTHR43630">
    <property type="entry name" value="POLY-BETA-1,6-N-ACETYL-D-GLUCOSAMINE SYNTHASE"/>
    <property type="match status" value="1"/>
</dbReference>
<dbReference type="KEGG" id="dmp:FAK_03190"/>
<dbReference type="InterPro" id="IPR001173">
    <property type="entry name" value="Glyco_trans_2-like"/>
</dbReference>
<protein>
    <submittedName>
        <fullName evidence="3">Beta 1,4 glucosyltransferase</fullName>
    </submittedName>
</protein>
<reference evidence="4" key="1">
    <citation type="journal article" date="2023" name="Arch. Microbiol.">
        <title>Desulfoferula mesophilus gen. nov. sp. nov., a mesophilic sulfate-reducing bacterium isolated from a brackish lake sediment.</title>
        <authorList>
            <person name="Watanabe T."/>
            <person name="Yabe T."/>
            <person name="Tsuji J.M."/>
            <person name="Fukui M."/>
        </authorList>
    </citation>
    <scope>NUCLEOTIDE SEQUENCE [LARGE SCALE GENOMIC DNA]</scope>
    <source>
        <strain evidence="4">12FAK</strain>
    </source>
</reference>
<name>A0AAU9E7Y4_9BACT</name>
<dbReference type="PANTHER" id="PTHR43630:SF2">
    <property type="entry name" value="GLYCOSYLTRANSFERASE"/>
    <property type="match status" value="1"/>
</dbReference>
<evidence type="ECO:0000313" key="4">
    <source>
        <dbReference type="Proteomes" id="UP001366166"/>
    </source>
</evidence>
<dbReference type="CDD" id="cd02511">
    <property type="entry name" value="Beta4Glucosyltransferase"/>
    <property type="match status" value="1"/>
</dbReference>
<evidence type="ECO:0000259" key="2">
    <source>
        <dbReference type="Pfam" id="PF00535"/>
    </source>
</evidence>
<evidence type="ECO:0000256" key="1">
    <source>
        <dbReference type="ARBA" id="ARBA00038494"/>
    </source>
</evidence>
<organism evidence="3 4">
    <name type="scientific">Desulfoferula mesophila</name>
    <dbReference type="NCBI Taxonomy" id="3058419"/>
    <lineage>
        <taxon>Bacteria</taxon>
        <taxon>Pseudomonadati</taxon>
        <taxon>Thermodesulfobacteriota</taxon>
        <taxon>Desulfarculia</taxon>
        <taxon>Desulfarculales</taxon>
        <taxon>Desulfarculaceae</taxon>
        <taxon>Desulfoferula</taxon>
    </lineage>
</organism>
<dbReference type="SUPFAM" id="SSF53448">
    <property type="entry name" value="Nucleotide-diphospho-sugar transferases"/>
    <property type="match status" value="1"/>
</dbReference>
<comment type="similarity">
    <text evidence="1">Belongs to the glycosyltransferase 2 family. WaaE/KdtX subfamily.</text>
</comment>
<accession>A0AAU9E7Y4</accession>
<dbReference type="Proteomes" id="UP001366166">
    <property type="component" value="Chromosome"/>
</dbReference>
<dbReference type="InterPro" id="IPR029044">
    <property type="entry name" value="Nucleotide-diphossugar_trans"/>
</dbReference>
<dbReference type="Gene3D" id="3.90.550.10">
    <property type="entry name" value="Spore Coat Polysaccharide Biosynthesis Protein SpsA, Chain A"/>
    <property type="match status" value="1"/>
</dbReference>
<feature type="domain" description="Glycosyltransferase 2-like" evidence="2">
    <location>
        <begin position="4"/>
        <end position="92"/>
    </location>
</feature>
<proteinExistence type="inferred from homology"/>
<evidence type="ECO:0000313" key="3">
    <source>
        <dbReference type="EMBL" id="BEQ13253.1"/>
    </source>
</evidence>
<sequence>MKLSIAIIVLNEEANLPRWLKAVAPVADEIVAVDSGSSDRTVEMLERAGARVYHREWTGYADQRNFLAERCAGDWILMLDADEVLDEECRQTLRAFKVNPEPEENAFLIPSRVWFFGSLLRHGGFFPEWKIRLYRKGSGAWVREQVHERLEVRGATGRLSCFYDHHSYASVEEYRQRAQRYAQAGAKHMFEAGRRCGPLTAPAHAAWSFVHRYLLRLGILDGKAGWWAAWLEAGYTMHKYRDLARLIHEAKDGDQA</sequence>
<dbReference type="RefSeq" id="WP_338604759.1">
    <property type="nucleotide sequence ID" value="NZ_AP028679.1"/>
</dbReference>
<keyword evidence="4" id="KW-1185">Reference proteome</keyword>
<dbReference type="Pfam" id="PF00535">
    <property type="entry name" value="Glycos_transf_2"/>
    <property type="match status" value="1"/>
</dbReference>
<dbReference type="AlphaFoldDB" id="A0AAU9E7Y4"/>
<gene>
    <name evidence="3" type="ORF">FAK_03190</name>
</gene>